<sequence>MDLNTKIHYANKYKIHQQIKHIVDNFSKREKWFEVCLQKLADFTKENQLQKIAFPYKIGCDITGGKWENYKKMIQEFSEKNTGLKIYIVQQQE</sequence>
<proteinExistence type="predicted"/>
<reference evidence="2" key="1">
    <citation type="journal article" date="2006" name="PLoS Biol.">
        <title>Macronuclear genome sequence of the ciliate Tetrahymena thermophila, a model eukaryote.</title>
        <authorList>
            <person name="Eisen J.A."/>
            <person name="Coyne R.S."/>
            <person name="Wu M."/>
            <person name="Wu D."/>
            <person name="Thiagarajan M."/>
            <person name="Wortman J.R."/>
            <person name="Badger J.H."/>
            <person name="Ren Q."/>
            <person name="Amedeo P."/>
            <person name="Jones K.M."/>
            <person name="Tallon L.J."/>
            <person name="Delcher A.L."/>
            <person name="Salzberg S.L."/>
            <person name="Silva J.C."/>
            <person name="Haas B.J."/>
            <person name="Majoros W.H."/>
            <person name="Farzad M."/>
            <person name="Carlton J.M."/>
            <person name="Smith R.K. Jr."/>
            <person name="Garg J."/>
            <person name="Pearlman R.E."/>
            <person name="Karrer K.M."/>
            <person name="Sun L."/>
            <person name="Manning G."/>
            <person name="Elde N.C."/>
            <person name="Turkewitz A.P."/>
            <person name="Asai D.J."/>
            <person name="Wilkes D.E."/>
            <person name="Wang Y."/>
            <person name="Cai H."/>
            <person name="Collins K."/>
            <person name="Stewart B.A."/>
            <person name="Lee S.R."/>
            <person name="Wilamowska K."/>
            <person name="Weinberg Z."/>
            <person name="Ruzzo W.L."/>
            <person name="Wloga D."/>
            <person name="Gaertig J."/>
            <person name="Frankel J."/>
            <person name="Tsao C.-C."/>
            <person name="Gorovsky M.A."/>
            <person name="Keeling P.J."/>
            <person name="Waller R.F."/>
            <person name="Patron N.J."/>
            <person name="Cherry J.M."/>
            <person name="Stover N.A."/>
            <person name="Krieger C.J."/>
            <person name="del Toro C."/>
            <person name="Ryder H.F."/>
            <person name="Williamson S.C."/>
            <person name="Barbeau R.A."/>
            <person name="Hamilton E.P."/>
            <person name="Orias E."/>
        </authorList>
    </citation>
    <scope>NUCLEOTIDE SEQUENCE [LARGE SCALE GENOMIC DNA]</scope>
    <source>
        <strain evidence="2">SB210</strain>
    </source>
</reference>
<organism evidence="1 2">
    <name type="scientific">Tetrahymena thermophila (strain SB210)</name>
    <dbReference type="NCBI Taxonomy" id="312017"/>
    <lineage>
        <taxon>Eukaryota</taxon>
        <taxon>Sar</taxon>
        <taxon>Alveolata</taxon>
        <taxon>Ciliophora</taxon>
        <taxon>Intramacronucleata</taxon>
        <taxon>Oligohymenophorea</taxon>
        <taxon>Hymenostomatida</taxon>
        <taxon>Tetrahymenina</taxon>
        <taxon>Tetrahymenidae</taxon>
        <taxon>Tetrahymena</taxon>
    </lineage>
</organism>
<name>W7X475_TETTS</name>
<gene>
    <name evidence="1" type="ORF">TTHERM_000312406</name>
</gene>
<dbReference type="OrthoDB" id="10266717at2759"/>
<keyword evidence="2" id="KW-1185">Reference proteome</keyword>
<evidence type="ECO:0000313" key="2">
    <source>
        <dbReference type="Proteomes" id="UP000009168"/>
    </source>
</evidence>
<dbReference type="AlphaFoldDB" id="W7X475"/>
<dbReference type="EMBL" id="GG662498">
    <property type="protein sequence ID" value="EWS72237.1"/>
    <property type="molecule type" value="Genomic_DNA"/>
</dbReference>
<dbReference type="InParanoid" id="W7X475"/>
<dbReference type="eggNOG" id="KOG4626">
    <property type="taxonomic scope" value="Eukaryota"/>
</dbReference>
<dbReference type="RefSeq" id="XP_012655177.1">
    <property type="nucleotide sequence ID" value="XM_012799723.1"/>
</dbReference>
<protein>
    <submittedName>
        <fullName evidence="1">Tetratricopeptide repeat protein</fullName>
    </submittedName>
</protein>
<dbReference type="Gene3D" id="3.40.220.10">
    <property type="entry name" value="Leucine Aminopeptidase, subunit E, domain 1"/>
    <property type="match status" value="1"/>
</dbReference>
<dbReference type="InterPro" id="IPR043472">
    <property type="entry name" value="Macro_dom-like"/>
</dbReference>
<dbReference type="GeneID" id="24438363"/>
<dbReference type="SUPFAM" id="SSF52949">
    <property type="entry name" value="Macro domain-like"/>
    <property type="match status" value="1"/>
</dbReference>
<dbReference type="KEGG" id="tet:TTHERM_000312406"/>
<evidence type="ECO:0000313" key="1">
    <source>
        <dbReference type="EMBL" id="EWS72237.1"/>
    </source>
</evidence>
<accession>W7X475</accession>
<dbReference type="Proteomes" id="UP000009168">
    <property type="component" value="Unassembled WGS sequence"/>
</dbReference>